<proteinExistence type="predicted"/>
<evidence type="ECO:0000313" key="1">
    <source>
        <dbReference type="EMBL" id="QPD02879.1"/>
    </source>
</evidence>
<gene>
    <name evidence="1" type="ORF">Nkreftii_000653</name>
</gene>
<protein>
    <recommendedName>
        <fullName evidence="3">Lipoprotein</fullName>
    </recommendedName>
</protein>
<name>A0A7S8IYA9_9BACT</name>
<dbReference type="AlphaFoldDB" id="A0A7S8IYA9"/>
<sequence>MPRLDTEVMQQPFSLIVVLLVALSAGCAGSQGFNRAAMNEVLHIDHALNQGNRAPSSLGSPPSLPFRFGIFFADHNFPNHQSLRKVEWLSADREQLLQSLAPLQDQRILTDIFVLIDSTVHMANIPEIRQAGARYGADVVLVVDGAGAIDRYNNRYAWLYPTLIGAYLAPGTESDALVMATGSLWAVRSEWHTPIQTVEGVSKIVGSAVFVDDSAALEDAKKQAIQALGRGIVDQLQLWMQESPSPVPRLR</sequence>
<reference evidence="1 2" key="1">
    <citation type="journal article" date="2020" name="ISME J.">
        <title>Enrichment and physiological characterization of a novel comammox Nitrospira indicates ammonium inhibition of complete nitrification.</title>
        <authorList>
            <person name="Sakoula D."/>
            <person name="Koch H."/>
            <person name="Frank J."/>
            <person name="Jetten M.S.M."/>
            <person name="van Kessel M.A.H.J."/>
            <person name="Lucker S."/>
        </authorList>
    </citation>
    <scope>NUCLEOTIDE SEQUENCE [LARGE SCALE GENOMIC DNA]</scope>
    <source>
        <strain evidence="1">Comreactor17</strain>
    </source>
</reference>
<dbReference type="PROSITE" id="PS51257">
    <property type="entry name" value="PROKAR_LIPOPROTEIN"/>
    <property type="match status" value="1"/>
</dbReference>
<dbReference type="EMBL" id="CP047423">
    <property type="protein sequence ID" value="QPD02879.1"/>
    <property type="molecule type" value="Genomic_DNA"/>
</dbReference>
<organism evidence="1 2">
    <name type="scientific">Candidatus Nitrospira kreftii</name>
    <dbReference type="NCBI Taxonomy" id="2652173"/>
    <lineage>
        <taxon>Bacteria</taxon>
        <taxon>Pseudomonadati</taxon>
        <taxon>Nitrospirota</taxon>
        <taxon>Nitrospiria</taxon>
        <taxon>Nitrospirales</taxon>
        <taxon>Nitrospiraceae</taxon>
        <taxon>Nitrospira</taxon>
    </lineage>
</organism>
<evidence type="ECO:0008006" key="3">
    <source>
        <dbReference type="Google" id="ProtNLM"/>
    </source>
</evidence>
<dbReference type="Proteomes" id="UP000593737">
    <property type="component" value="Chromosome"/>
</dbReference>
<accession>A0A7S8IYA9</accession>
<evidence type="ECO:0000313" key="2">
    <source>
        <dbReference type="Proteomes" id="UP000593737"/>
    </source>
</evidence>
<dbReference type="KEGG" id="nkf:Nkreftii_000653"/>